<evidence type="ECO:0000256" key="3">
    <source>
        <dbReference type="PROSITE-ProRule" id="PRU00090"/>
    </source>
</evidence>
<protein>
    <submittedName>
        <fullName evidence="6">Frizzled-1</fullName>
    </submittedName>
</protein>
<dbReference type="EMBL" id="JARQWQ010000036">
    <property type="protein sequence ID" value="KAK2560426.1"/>
    <property type="molecule type" value="Genomic_DNA"/>
</dbReference>
<dbReference type="InterPro" id="IPR015526">
    <property type="entry name" value="Frizzled/SFRP"/>
</dbReference>
<evidence type="ECO:0000313" key="6">
    <source>
        <dbReference type="EMBL" id="KAK2560426.1"/>
    </source>
</evidence>
<organism evidence="6 7">
    <name type="scientific">Acropora cervicornis</name>
    <name type="common">Staghorn coral</name>
    <dbReference type="NCBI Taxonomy" id="6130"/>
    <lineage>
        <taxon>Eukaryota</taxon>
        <taxon>Metazoa</taxon>
        <taxon>Cnidaria</taxon>
        <taxon>Anthozoa</taxon>
        <taxon>Hexacorallia</taxon>
        <taxon>Scleractinia</taxon>
        <taxon>Astrocoeniina</taxon>
        <taxon>Acroporidae</taxon>
        <taxon>Acropora</taxon>
    </lineage>
</organism>
<dbReference type="InterPro" id="IPR020067">
    <property type="entry name" value="Frizzled_dom"/>
</dbReference>
<dbReference type="PROSITE" id="PS50038">
    <property type="entry name" value="FZ"/>
    <property type="match status" value="1"/>
</dbReference>
<comment type="caution">
    <text evidence="6">The sequence shown here is derived from an EMBL/GenBank/DDBJ whole genome shotgun (WGS) entry which is preliminary data.</text>
</comment>
<dbReference type="PANTHER" id="PTHR11309:SF47">
    <property type="entry name" value="FRIZZLED"/>
    <property type="match status" value="1"/>
</dbReference>
<gene>
    <name evidence="6" type="ORF">P5673_016770</name>
</gene>
<dbReference type="PANTHER" id="PTHR11309">
    <property type="entry name" value="FRIZZLED"/>
    <property type="match status" value="1"/>
</dbReference>
<evidence type="ECO:0000256" key="4">
    <source>
        <dbReference type="SAM" id="MobiDB-lite"/>
    </source>
</evidence>
<evidence type="ECO:0000259" key="5">
    <source>
        <dbReference type="PROSITE" id="PS50038"/>
    </source>
</evidence>
<reference evidence="6" key="1">
    <citation type="journal article" date="2023" name="G3 (Bethesda)">
        <title>Whole genome assembly and annotation of the endangered Caribbean coral Acropora cervicornis.</title>
        <authorList>
            <person name="Selwyn J.D."/>
            <person name="Vollmer S.V."/>
        </authorList>
    </citation>
    <scope>NUCLEOTIDE SEQUENCE</scope>
    <source>
        <strain evidence="6">K2</strain>
    </source>
</reference>
<reference evidence="6" key="2">
    <citation type="journal article" date="2023" name="Science">
        <title>Genomic signatures of disease resistance in endangered staghorn corals.</title>
        <authorList>
            <person name="Vollmer S.V."/>
            <person name="Selwyn J.D."/>
            <person name="Despard B.A."/>
            <person name="Roesel C.L."/>
        </authorList>
    </citation>
    <scope>NUCLEOTIDE SEQUENCE</scope>
    <source>
        <strain evidence="6">K2</strain>
    </source>
</reference>
<accession>A0AAD9QFN6</accession>
<dbReference type="GO" id="GO:0042813">
    <property type="term" value="F:Wnt receptor activity"/>
    <property type="evidence" value="ECO:0007669"/>
    <property type="project" value="TreeGrafter"/>
</dbReference>
<keyword evidence="2 3" id="KW-1015">Disulfide bond</keyword>
<dbReference type="AlphaFoldDB" id="A0AAD9QFN6"/>
<dbReference type="InterPro" id="IPR036790">
    <property type="entry name" value="Frizzled_dom_sf"/>
</dbReference>
<feature type="disulfide bond" evidence="3">
    <location>
        <begin position="55"/>
        <end position="79"/>
    </location>
</feature>
<dbReference type="GO" id="GO:0060070">
    <property type="term" value="P:canonical Wnt signaling pathway"/>
    <property type="evidence" value="ECO:0007669"/>
    <property type="project" value="TreeGrafter"/>
</dbReference>
<dbReference type="GO" id="GO:0005886">
    <property type="term" value="C:plasma membrane"/>
    <property type="evidence" value="ECO:0007669"/>
    <property type="project" value="TreeGrafter"/>
</dbReference>
<evidence type="ECO:0000313" key="7">
    <source>
        <dbReference type="Proteomes" id="UP001249851"/>
    </source>
</evidence>
<keyword evidence="1" id="KW-0217">Developmental protein</keyword>
<comment type="caution">
    <text evidence="3">Lacks conserved residue(s) required for the propagation of feature annotation.</text>
</comment>
<keyword evidence="7" id="KW-1185">Reference proteome</keyword>
<dbReference type="GO" id="GO:0035567">
    <property type="term" value="P:non-canonical Wnt signaling pathway"/>
    <property type="evidence" value="ECO:0007669"/>
    <property type="project" value="TreeGrafter"/>
</dbReference>
<dbReference type="SMART" id="SM00063">
    <property type="entry name" value="FRI"/>
    <property type="match status" value="1"/>
</dbReference>
<evidence type="ECO:0000256" key="2">
    <source>
        <dbReference type="ARBA" id="ARBA00023157"/>
    </source>
</evidence>
<dbReference type="GO" id="GO:0017147">
    <property type="term" value="F:Wnt-protein binding"/>
    <property type="evidence" value="ECO:0007669"/>
    <property type="project" value="TreeGrafter"/>
</dbReference>
<dbReference type="Pfam" id="PF01392">
    <property type="entry name" value="Fz"/>
    <property type="match status" value="1"/>
</dbReference>
<feature type="domain" description="FZ" evidence="5">
    <location>
        <begin position="1"/>
        <end position="93"/>
    </location>
</feature>
<dbReference type="Gene3D" id="1.10.2000.10">
    <property type="entry name" value="Frizzled cysteine-rich domain"/>
    <property type="match status" value="1"/>
</dbReference>
<evidence type="ECO:0000256" key="1">
    <source>
        <dbReference type="ARBA" id="ARBA00022473"/>
    </source>
</evidence>
<sequence length="116" mass="12810">MLKHQTQEEAALEVHQFFPLVKVGCSNSLAFFLCSVYAPICTVLETPVPPCRELCNNARDGCEELMKRFGFTWPEPLSCEKFPLFGEGLCVRENTTSSDGIGIATEEPEPSPSVNP</sequence>
<dbReference type="Proteomes" id="UP001249851">
    <property type="component" value="Unassembled WGS sequence"/>
</dbReference>
<name>A0AAD9QFN6_ACRCE</name>
<proteinExistence type="predicted"/>
<feature type="region of interest" description="Disordered" evidence="4">
    <location>
        <begin position="97"/>
        <end position="116"/>
    </location>
</feature>
<dbReference type="SUPFAM" id="SSF63501">
    <property type="entry name" value="Frizzled cysteine-rich domain"/>
    <property type="match status" value="1"/>
</dbReference>